<comment type="caution">
    <text evidence="2">The sequence shown here is derived from an EMBL/GenBank/DDBJ whole genome shotgun (WGS) entry which is preliminary data.</text>
</comment>
<dbReference type="EMBL" id="CAWYQH010000119">
    <property type="protein sequence ID" value="CAK8691223.1"/>
    <property type="molecule type" value="Genomic_DNA"/>
</dbReference>
<keyword evidence="3" id="KW-1185">Reference proteome</keyword>
<accession>A0ABP0GHJ1</accession>
<feature type="region of interest" description="Disordered" evidence="1">
    <location>
        <begin position="17"/>
        <end position="42"/>
    </location>
</feature>
<organism evidence="2 3">
    <name type="scientific">Clavelina lepadiformis</name>
    <name type="common">Light-bulb sea squirt</name>
    <name type="synonym">Ascidia lepadiformis</name>
    <dbReference type="NCBI Taxonomy" id="159417"/>
    <lineage>
        <taxon>Eukaryota</taxon>
        <taxon>Metazoa</taxon>
        <taxon>Chordata</taxon>
        <taxon>Tunicata</taxon>
        <taxon>Ascidiacea</taxon>
        <taxon>Aplousobranchia</taxon>
        <taxon>Clavelinidae</taxon>
        <taxon>Clavelina</taxon>
    </lineage>
</organism>
<evidence type="ECO:0000313" key="2">
    <source>
        <dbReference type="EMBL" id="CAK8691223.1"/>
    </source>
</evidence>
<dbReference type="Proteomes" id="UP001642483">
    <property type="component" value="Unassembled WGS sequence"/>
</dbReference>
<name>A0ABP0GHJ1_CLALP</name>
<sequence length="67" mass="7457">MLSKVMTIHRLDFNCVHGRDDGTQLPPNGFKNRHKPDLTAPTPELTRSVAMRANNRPDSTASKAELT</sequence>
<evidence type="ECO:0000256" key="1">
    <source>
        <dbReference type="SAM" id="MobiDB-lite"/>
    </source>
</evidence>
<evidence type="ECO:0000313" key="3">
    <source>
        <dbReference type="Proteomes" id="UP001642483"/>
    </source>
</evidence>
<protein>
    <submittedName>
        <fullName evidence="2">Uncharacterized protein</fullName>
    </submittedName>
</protein>
<gene>
    <name evidence="2" type="ORF">CVLEPA_LOCUS23806</name>
</gene>
<proteinExistence type="predicted"/>
<reference evidence="2 3" key="1">
    <citation type="submission" date="2024-02" db="EMBL/GenBank/DDBJ databases">
        <authorList>
            <person name="Daric V."/>
            <person name="Darras S."/>
        </authorList>
    </citation>
    <scope>NUCLEOTIDE SEQUENCE [LARGE SCALE GENOMIC DNA]</scope>
</reference>